<organism evidence="1 2">
    <name type="scientific">Hermetia illucens</name>
    <name type="common">Black soldier fly</name>
    <dbReference type="NCBI Taxonomy" id="343691"/>
    <lineage>
        <taxon>Eukaryota</taxon>
        <taxon>Metazoa</taxon>
        <taxon>Ecdysozoa</taxon>
        <taxon>Arthropoda</taxon>
        <taxon>Hexapoda</taxon>
        <taxon>Insecta</taxon>
        <taxon>Pterygota</taxon>
        <taxon>Neoptera</taxon>
        <taxon>Endopterygota</taxon>
        <taxon>Diptera</taxon>
        <taxon>Brachycera</taxon>
        <taxon>Stratiomyomorpha</taxon>
        <taxon>Stratiomyidae</taxon>
        <taxon>Hermetiinae</taxon>
        <taxon>Hermetia</taxon>
    </lineage>
</organism>
<dbReference type="AlphaFoldDB" id="A0A7R8V4V6"/>
<proteinExistence type="predicted"/>
<protein>
    <submittedName>
        <fullName evidence="1">Uncharacterized protein</fullName>
    </submittedName>
</protein>
<keyword evidence="2" id="KW-1185">Reference proteome</keyword>
<evidence type="ECO:0000313" key="2">
    <source>
        <dbReference type="Proteomes" id="UP000594454"/>
    </source>
</evidence>
<accession>A0A7R8V4V6</accession>
<dbReference type="EMBL" id="LR899013">
    <property type="protein sequence ID" value="CAD7091675.1"/>
    <property type="molecule type" value="Genomic_DNA"/>
</dbReference>
<reference evidence="1 2" key="1">
    <citation type="submission" date="2020-11" db="EMBL/GenBank/DDBJ databases">
        <authorList>
            <person name="Wallbank WR R."/>
            <person name="Pardo Diaz C."/>
            <person name="Kozak K."/>
            <person name="Martin S."/>
            <person name="Jiggins C."/>
            <person name="Moest M."/>
            <person name="Warren A I."/>
            <person name="Generalovic N T."/>
            <person name="Byers J.R.P. K."/>
            <person name="Montejo-Kovacevich G."/>
            <person name="Yen C E."/>
        </authorList>
    </citation>
    <scope>NUCLEOTIDE SEQUENCE [LARGE SCALE GENOMIC DNA]</scope>
</reference>
<sequence>MGILERWVEYFDELLNNQNIRELEDLPTEDDGQILPPASTEEEPIQLIALKIISRQEPMELQPNWLNMEATRYTKWFINLCSSGYLEKRYRTSKADAEAWGKVEPRKRNDRRKIRPEVIFISKRGEGLYADILRKVKADPDLNSLGDNLSCIKRSQKGDLMLEFKKSKDVTADKFLSQIGKTLGQEADIRASRPEIMIICKDIDEITTKEKVQEALEKQFDLAGLQESVVKTLRKAYGQHKPPSSAYQWRTHSNC</sequence>
<evidence type="ECO:0000313" key="1">
    <source>
        <dbReference type="EMBL" id="CAD7091675.1"/>
    </source>
</evidence>
<dbReference type="Proteomes" id="UP000594454">
    <property type="component" value="Chromosome 5"/>
</dbReference>
<gene>
    <name evidence="1" type="ORF">HERILL_LOCUS14086</name>
</gene>
<name>A0A7R8V4V6_HERIL</name>
<dbReference type="InParanoid" id="A0A7R8V4V6"/>